<evidence type="ECO:0000259" key="2">
    <source>
        <dbReference type="Pfam" id="PF00535"/>
    </source>
</evidence>
<evidence type="ECO:0000256" key="1">
    <source>
        <dbReference type="SAM" id="Phobius"/>
    </source>
</evidence>
<dbReference type="InterPro" id="IPR001173">
    <property type="entry name" value="Glyco_trans_2-like"/>
</dbReference>
<keyword evidence="1" id="KW-0812">Transmembrane</keyword>
<dbReference type="PANTHER" id="PTHR48090:SF7">
    <property type="entry name" value="RFBJ PROTEIN"/>
    <property type="match status" value="1"/>
</dbReference>
<evidence type="ECO:0000313" key="4">
    <source>
        <dbReference type="Proteomes" id="UP001431449"/>
    </source>
</evidence>
<reference evidence="3" key="1">
    <citation type="submission" date="2022-04" db="EMBL/GenBank/DDBJ databases">
        <title>Lysobacter sp. CAU 1642 isolated from sea sand.</title>
        <authorList>
            <person name="Kim W."/>
        </authorList>
    </citation>
    <scope>NUCLEOTIDE SEQUENCE</scope>
    <source>
        <strain evidence="3">CAU 1642</strain>
    </source>
</reference>
<dbReference type="Gene3D" id="3.90.550.10">
    <property type="entry name" value="Spore Coat Polysaccharide Biosynthesis Protein SpsA, Chain A"/>
    <property type="match status" value="1"/>
</dbReference>
<feature type="domain" description="Glycosyltransferase 2-like" evidence="2">
    <location>
        <begin position="28"/>
        <end position="150"/>
    </location>
</feature>
<gene>
    <name evidence="3" type="ORF">M0G41_09105</name>
</gene>
<dbReference type="PANTHER" id="PTHR48090">
    <property type="entry name" value="UNDECAPRENYL-PHOSPHATE 4-DEOXY-4-FORMAMIDO-L-ARABINOSE TRANSFERASE-RELATED"/>
    <property type="match status" value="1"/>
</dbReference>
<dbReference type="RefSeq" id="WP_248208304.1">
    <property type="nucleotide sequence ID" value="NZ_JALNMH010000007.1"/>
</dbReference>
<organism evidence="3 4">
    <name type="scientific">Pseudomarimonas salicorniae</name>
    <dbReference type="NCBI Taxonomy" id="2933270"/>
    <lineage>
        <taxon>Bacteria</taxon>
        <taxon>Pseudomonadati</taxon>
        <taxon>Pseudomonadota</taxon>
        <taxon>Gammaproteobacteria</taxon>
        <taxon>Lysobacterales</taxon>
        <taxon>Lysobacteraceae</taxon>
        <taxon>Pseudomarimonas</taxon>
    </lineage>
</organism>
<keyword evidence="4" id="KW-1185">Reference proteome</keyword>
<dbReference type="Pfam" id="PF00535">
    <property type="entry name" value="Glycos_transf_2"/>
    <property type="match status" value="1"/>
</dbReference>
<comment type="caution">
    <text evidence="3">The sequence shown here is derived from an EMBL/GenBank/DDBJ whole genome shotgun (WGS) entry which is preliminary data.</text>
</comment>
<keyword evidence="1" id="KW-1133">Transmembrane helix</keyword>
<dbReference type="Proteomes" id="UP001431449">
    <property type="component" value="Unassembled WGS sequence"/>
</dbReference>
<protein>
    <submittedName>
        <fullName evidence="3">Glycosyltransferase family 2 protein</fullName>
    </submittedName>
</protein>
<name>A0ABT0GH16_9GAMM</name>
<feature type="transmembrane region" description="Helical" evidence="1">
    <location>
        <begin position="220"/>
        <end position="242"/>
    </location>
</feature>
<dbReference type="SUPFAM" id="SSF53448">
    <property type="entry name" value="Nucleotide-diphospho-sugar transferases"/>
    <property type="match status" value="1"/>
</dbReference>
<dbReference type="InterPro" id="IPR029044">
    <property type="entry name" value="Nucleotide-diphossugar_trans"/>
</dbReference>
<evidence type="ECO:0000313" key="3">
    <source>
        <dbReference type="EMBL" id="MCK7593827.1"/>
    </source>
</evidence>
<keyword evidence="1" id="KW-0472">Membrane</keyword>
<dbReference type="InterPro" id="IPR050256">
    <property type="entry name" value="Glycosyltransferase_2"/>
</dbReference>
<accession>A0ABT0GH16</accession>
<dbReference type="CDD" id="cd04179">
    <property type="entry name" value="DPM_DPG-synthase_like"/>
    <property type="match status" value="1"/>
</dbReference>
<dbReference type="EMBL" id="JALNMH010000007">
    <property type="protein sequence ID" value="MCK7593827.1"/>
    <property type="molecule type" value="Genomic_DNA"/>
</dbReference>
<sequence length="257" mass="28709">MSRSSHSHSRRRLRVLPGGRSVARTLFVIPARDEEASIGALLDQLVPRVGPHVLVISDASTDDTATVARRHGARVLELPLQLGAWGATQAGLRFARRQGYRQVITLDADGQHEPLCIPDLQRAHRELGADIVIGTFPNRLSPARKLAWRWFRMLSGLRVEDLTSGFRCYGSEAIDILSSSEATLLDYQDVGVLLLARRHGLRVAETPVKMYPRRAGHSRVFASWITVGYYMVQTTLLCIARVGRFGGRPLRHYEARI</sequence>
<proteinExistence type="predicted"/>